<keyword evidence="2" id="KW-1185">Reference proteome</keyword>
<dbReference type="EMBL" id="CP003947">
    <property type="protein sequence ID" value="AFZ54316.1"/>
    <property type="molecule type" value="Genomic_DNA"/>
</dbReference>
<proteinExistence type="predicted"/>
<accession>K9Z559</accession>
<organism evidence="1 2">
    <name type="scientific">Cyanobacterium aponinum (strain PCC 10605)</name>
    <dbReference type="NCBI Taxonomy" id="755178"/>
    <lineage>
        <taxon>Bacteria</taxon>
        <taxon>Bacillati</taxon>
        <taxon>Cyanobacteriota</taxon>
        <taxon>Cyanophyceae</taxon>
        <taxon>Oscillatoriophycideae</taxon>
        <taxon>Chroococcales</taxon>
        <taxon>Geminocystaceae</taxon>
        <taxon>Cyanobacterium</taxon>
    </lineage>
</organism>
<evidence type="ECO:0000313" key="2">
    <source>
        <dbReference type="Proteomes" id="UP000010480"/>
    </source>
</evidence>
<dbReference type="PATRIC" id="fig|755178.3.peg.2371"/>
<name>K9Z559_CYAAP</name>
<protein>
    <submittedName>
        <fullName evidence="1">Uncharacterized protein</fullName>
    </submittedName>
</protein>
<sequence>MFIVREKLKVYKLLFNNRLLPIAYCLLPTLINNLHTQSDKAIFFNHIILTTVEKNLFDF</sequence>
<evidence type="ECO:0000313" key="1">
    <source>
        <dbReference type="EMBL" id="AFZ54316.1"/>
    </source>
</evidence>
<reference evidence="2" key="1">
    <citation type="journal article" date="2013" name="Proc. Natl. Acad. Sci. U.S.A.">
        <title>Improving the coverage of the cyanobacterial phylum using diversity-driven genome sequencing.</title>
        <authorList>
            <person name="Shih P.M."/>
            <person name="Wu D."/>
            <person name="Latifi A."/>
            <person name="Axen S.D."/>
            <person name="Fewer D.P."/>
            <person name="Talla E."/>
            <person name="Calteau A."/>
            <person name="Cai F."/>
            <person name="Tandeau de Marsac N."/>
            <person name="Rippka R."/>
            <person name="Herdman M."/>
            <person name="Sivonen K."/>
            <person name="Coursin T."/>
            <person name="Laurent T."/>
            <person name="Goodwin L."/>
            <person name="Nolan M."/>
            <person name="Davenport K.W."/>
            <person name="Han C.S."/>
            <person name="Rubin E.M."/>
            <person name="Eisen J.A."/>
            <person name="Woyke T."/>
            <person name="Gugger M."/>
            <person name="Kerfeld C.A."/>
        </authorList>
    </citation>
    <scope>NUCLEOTIDE SEQUENCE [LARGE SCALE GENOMIC DNA]</scope>
    <source>
        <strain evidence="2">PCC 10605</strain>
    </source>
</reference>
<dbReference type="HOGENOM" id="CLU_2952686_0_0_3"/>
<gene>
    <name evidence="1" type="ordered locus">Cyan10605_2230</name>
</gene>
<dbReference type="Proteomes" id="UP000010480">
    <property type="component" value="Chromosome"/>
</dbReference>
<dbReference type="AlphaFoldDB" id="K9Z559"/>
<dbReference type="KEGG" id="can:Cyan10605_2230"/>